<keyword evidence="11" id="KW-0969">Cilium</keyword>
<feature type="transmembrane region" description="Helical" evidence="10">
    <location>
        <begin position="12"/>
        <end position="32"/>
    </location>
</feature>
<dbReference type="EMBL" id="CYXZ01000017">
    <property type="protein sequence ID" value="CUN19636.1"/>
    <property type="molecule type" value="Genomic_DNA"/>
</dbReference>
<comment type="subcellular location">
    <subcellularLocation>
        <location evidence="10">Cell membrane</location>
        <topology evidence="10">Multi-pass membrane protein</topology>
    </subcellularLocation>
    <subcellularLocation>
        <location evidence="10">Bacterial flagellum basal body</location>
    </subcellularLocation>
</comment>
<evidence type="ECO:0000256" key="10">
    <source>
        <dbReference type="RuleBase" id="RU362071"/>
    </source>
</evidence>
<feature type="transmembrane region" description="Helical" evidence="10">
    <location>
        <begin position="77"/>
        <end position="101"/>
    </location>
</feature>
<evidence type="ECO:0000256" key="8">
    <source>
        <dbReference type="ARBA" id="ARBA00023143"/>
    </source>
</evidence>
<evidence type="ECO:0000256" key="6">
    <source>
        <dbReference type="ARBA" id="ARBA00022989"/>
    </source>
</evidence>
<evidence type="ECO:0000313" key="11">
    <source>
        <dbReference type="EMBL" id="CUN19636.1"/>
    </source>
</evidence>
<keyword evidence="11" id="KW-0282">Flagellum</keyword>
<dbReference type="PRINTS" id="PR00953">
    <property type="entry name" value="TYPE3IMRPROT"/>
</dbReference>
<dbReference type="NCBIfam" id="TIGR01400">
    <property type="entry name" value="fliR"/>
    <property type="match status" value="1"/>
</dbReference>
<dbReference type="PaxDb" id="166486-ERS852572_02393"/>
<feature type="transmembrane region" description="Helical" evidence="10">
    <location>
        <begin position="186"/>
        <end position="208"/>
    </location>
</feature>
<gene>
    <name evidence="11" type="primary">fliR</name>
    <name evidence="11" type="ORF">ERS852572_02393</name>
    <name evidence="13" type="ORF">GCK47_06730</name>
    <name evidence="12" type="ORF">GMD50_05690</name>
</gene>
<dbReference type="Proteomes" id="UP000095350">
    <property type="component" value="Unassembled WGS sequence"/>
</dbReference>
<keyword evidence="6 10" id="KW-1133">Transmembrane helix</keyword>
<keyword evidence="5 10" id="KW-0812">Transmembrane</keyword>
<feature type="transmembrane region" description="Helical" evidence="10">
    <location>
        <begin position="121"/>
        <end position="138"/>
    </location>
</feature>
<evidence type="ECO:0000313" key="16">
    <source>
        <dbReference type="Proteomes" id="UP000479531"/>
    </source>
</evidence>
<dbReference type="STRING" id="166486.ERS852572_02393"/>
<dbReference type="Pfam" id="PF01311">
    <property type="entry name" value="Bac_export_1"/>
    <property type="match status" value="1"/>
</dbReference>
<dbReference type="Proteomes" id="UP000478483">
    <property type="component" value="Unassembled WGS sequence"/>
</dbReference>
<dbReference type="GO" id="GO:0044780">
    <property type="term" value="P:bacterial-type flagellum assembly"/>
    <property type="evidence" value="ECO:0007669"/>
    <property type="project" value="UniProtKB-UniRule"/>
</dbReference>
<keyword evidence="7 10" id="KW-0472">Membrane</keyword>
<protein>
    <recommendedName>
        <fullName evidence="3 9">Flagellar biosynthetic protein FliR</fullName>
    </recommendedName>
</protein>
<dbReference type="GO" id="GO:0005886">
    <property type="term" value="C:plasma membrane"/>
    <property type="evidence" value="ECO:0007669"/>
    <property type="project" value="UniProtKB-SubCell"/>
</dbReference>
<evidence type="ECO:0000313" key="14">
    <source>
        <dbReference type="Proteomes" id="UP000095350"/>
    </source>
</evidence>
<reference evidence="12 15" key="2">
    <citation type="journal article" date="2019" name="Nat. Med.">
        <title>A library of human gut bacterial isolates paired with longitudinal multiomics data enables mechanistic microbiome research.</title>
        <authorList>
            <person name="Poyet M."/>
            <person name="Groussin M."/>
            <person name="Gibbons S.M."/>
            <person name="Avila-Pacheco J."/>
            <person name="Jiang X."/>
            <person name="Kearney S.M."/>
            <person name="Perrotta A.R."/>
            <person name="Berdy B."/>
            <person name="Zhao S."/>
            <person name="Lieberman T.D."/>
            <person name="Swanson P.K."/>
            <person name="Smith M."/>
            <person name="Roesemann S."/>
            <person name="Alexander J.E."/>
            <person name="Rich S.A."/>
            <person name="Livny J."/>
            <person name="Vlamakis H."/>
            <person name="Clish C."/>
            <person name="Bullock K."/>
            <person name="Deik A."/>
            <person name="Scott J."/>
            <person name="Pierce K.A."/>
            <person name="Xavier R.J."/>
            <person name="Alm E.J."/>
        </authorList>
    </citation>
    <scope>NUCLEOTIDE SEQUENCE [LARGE SCALE GENOMIC DNA]</scope>
    <source>
        <strain evidence="12 15">BIOML-A1</strain>
    </source>
</reference>
<dbReference type="EMBL" id="WNAJ01000004">
    <property type="protein sequence ID" value="MTR84560.1"/>
    <property type="molecule type" value="Genomic_DNA"/>
</dbReference>
<dbReference type="PANTHER" id="PTHR30065:SF1">
    <property type="entry name" value="SURFACE PRESENTATION OF ANTIGENS PROTEIN SPAR"/>
    <property type="match status" value="1"/>
</dbReference>
<evidence type="ECO:0000313" key="13">
    <source>
        <dbReference type="EMBL" id="MVQ45400.1"/>
    </source>
</evidence>
<evidence type="ECO:0000313" key="15">
    <source>
        <dbReference type="Proteomes" id="UP000478483"/>
    </source>
</evidence>
<proteinExistence type="inferred from homology"/>
<sequence>MLEYTFSLANFEILILILVRISCFVYIAPFFGTKNAPSQAKIGFSFFVALLVYGFVDKTAIEYTGLIGYAIIVLKEGITGLLIGFAANICNSIILFAGNIIDMDIGLSMVTEFDPTMNTQVTITGNLYNYFILLLLIATDMHHVILQAVVDSFTVVPINGQIFNWDSLAGSITQYMTDLFVIGFRIFLPIFACMMILNCILGILAKVAPQMNMFAVGMQMKILVGFGVLFLTISLLPGIASFIFTEMKKMMVLFIEGMY</sequence>
<evidence type="ECO:0000256" key="2">
    <source>
        <dbReference type="ARBA" id="ARBA00009772"/>
    </source>
</evidence>
<dbReference type="OrthoDB" id="9807748at2"/>
<dbReference type="AlphaFoldDB" id="A0A173UZA7"/>
<reference evidence="11 14" key="1">
    <citation type="submission" date="2015-09" db="EMBL/GenBank/DDBJ databases">
        <authorList>
            <consortium name="Pathogen Informatics"/>
        </authorList>
    </citation>
    <scope>NUCLEOTIDE SEQUENCE [LARGE SCALE GENOMIC DNA]</scope>
    <source>
        <strain evidence="11 14">2789STDY5834960</strain>
    </source>
</reference>
<dbReference type="EMBL" id="WGGT01000006">
    <property type="protein sequence ID" value="MVQ45400.1"/>
    <property type="molecule type" value="Genomic_DNA"/>
</dbReference>
<comment type="similarity">
    <text evidence="2 10">Belongs to the FliR/MopE/SpaR family.</text>
</comment>
<evidence type="ECO:0000256" key="5">
    <source>
        <dbReference type="ARBA" id="ARBA00022692"/>
    </source>
</evidence>
<evidence type="ECO:0000256" key="7">
    <source>
        <dbReference type="ARBA" id="ARBA00023136"/>
    </source>
</evidence>
<keyword evidence="4 10" id="KW-1003">Cell membrane</keyword>
<feature type="transmembrane region" description="Helical" evidence="10">
    <location>
        <begin position="220"/>
        <end position="244"/>
    </location>
</feature>
<keyword evidence="11" id="KW-0966">Cell projection</keyword>
<name>A0A173UZA7_9FIRM</name>
<organism evidence="11 14">
    <name type="scientific">Roseburia intestinalis</name>
    <dbReference type="NCBI Taxonomy" id="166486"/>
    <lineage>
        <taxon>Bacteria</taxon>
        <taxon>Bacillati</taxon>
        <taxon>Bacillota</taxon>
        <taxon>Clostridia</taxon>
        <taxon>Lachnospirales</taxon>
        <taxon>Lachnospiraceae</taxon>
        <taxon>Roseburia</taxon>
    </lineage>
</organism>
<accession>A0A173UZA7</accession>
<dbReference type="GO" id="GO:0009425">
    <property type="term" value="C:bacterial-type flagellum basal body"/>
    <property type="evidence" value="ECO:0007669"/>
    <property type="project" value="UniProtKB-SubCell"/>
</dbReference>
<reference evidence="13 16" key="3">
    <citation type="submission" date="2019-10" db="EMBL/GenBank/DDBJ databases">
        <title>Roseburia spp. ameliorate alcoholic fatty liver via restoration of gut barrier function.</title>
        <authorList>
            <person name="Seo B."/>
            <person name="Ko G."/>
        </authorList>
    </citation>
    <scope>NUCLEOTIDE SEQUENCE [LARGE SCALE GENOMIC DNA]</scope>
    <source>
        <strain evidence="13 16">SNUG30017</strain>
    </source>
</reference>
<keyword evidence="8 10" id="KW-0975">Bacterial flagellum</keyword>
<evidence type="ECO:0000256" key="3">
    <source>
        <dbReference type="ARBA" id="ARBA00021717"/>
    </source>
</evidence>
<dbReference type="InterPro" id="IPR002010">
    <property type="entry name" value="T3SS_IM_R"/>
</dbReference>
<dbReference type="InterPro" id="IPR006303">
    <property type="entry name" value="FliR"/>
</dbReference>
<dbReference type="GO" id="GO:0006605">
    <property type="term" value="P:protein targeting"/>
    <property type="evidence" value="ECO:0007669"/>
    <property type="project" value="UniProtKB-UniRule"/>
</dbReference>
<dbReference type="Proteomes" id="UP000479531">
    <property type="component" value="Unassembled WGS sequence"/>
</dbReference>
<feature type="transmembrane region" description="Helical" evidence="10">
    <location>
        <begin position="38"/>
        <end position="56"/>
    </location>
</feature>
<evidence type="ECO:0000256" key="9">
    <source>
        <dbReference type="NCBIfam" id="TIGR01400"/>
    </source>
</evidence>
<dbReference type="RefSeq" id="WP_015560457.1">
    <property type="nucleotide sequence ID" value="NZ_CABIYH010000017.1"/>
</dbReference>
<evidence type="ECO:0000256" key="4">
    <source>
        <dbReference type="ARBA" id="ARBA00022475"/>
    </source>
</evidence>
<comment type="function">
    <text evidence="1 10">Role in flagellar biosynthesis.</text>
</comment>
<evidence type="ECO:0000313" key="12">
    <source>
        <dbReference type="EMBL" id="MTR84560.1"/>
    </source>
</evidence>
<dbReference type="PANTHER" id="PTHR30065">
    <property type="entry name" value="FLAGELLAR BIOSYNTHETIC PROTEIN FLIR"/>
    <property type="match status" value="1"/>
</dbReference>
<evidence type="ECO:0000256" key="1">
    <source>
        <dbReference type="ARBA" id="ARBA00002578"/>
    </source>
</evidence>